<reference evidence="3" key="1">
    <citation type="journal article" date="2018" name="Nat. Microbiol.">
        <title>Leveraging single-cell genomics to expand the fungal tree of life.</title>
        <authorList>
            <person name="Ahrendt S.R."/>
            <person name="Quandt C.A."/>
            <person name="Ciobanu D."/>
            <person name="Clum A."/>
            <person name="Salamov A."/>
            <person name="Andreopoulos B."/>
            <person name="Cheng J.F."/>
            <person name="Woyke T."/>
            <person name="Pelin A."/>
            <person name="Henrissat B."/>
            <person name="Reynolds N.K."/>
            <person name="Benny G.L."/>
            <person name="Smith M.E."/>
            <person name="James T.Y."/>
            <person name="Grigoriev I.V."/>
        </authorList>
    </citation>
    <scope>NUCLEOTIDE SEQUENCE [LARGE SCALE GENOMIC DNA]</scope>
</reference>
<dbReference type="AlphaFoldDB" id="A0A4P9WTV2"/>
<evidence type="ECO:0000313" key="2">
    <source>
        <dbReference type="EMBL" id="RKO94526.1"/>
    </source>
</evidence>
<evidence type="ECO:0000313" key="3">
    <source>
        <dbReference type="Proteomes" id="UP000269721"/>
    </source>
</evidence>
<organism evidence="2 3">
    <name type="scientific">Blyttiomyces helicus</name>
    <dbReference type="NCBI Taxonomy" id="388810"/>
    <lineage>
        <taxon>Eukaryota</taxon>
        <taxon>Fungi</taxon>
        <taxon>Fungi incertae sedis</taxon>
        <taxon>Chytridiomycota</taxon>
        <taxon>Chytridiomycota incertae sedis</taxon>
        <taxon>Chytridiomycetes</taxon>
        <taxon>Chytridiomycetes incertae sedis</taxon>
        <taxon>Blyttiomyces</taxon>
    </lineage>
</organism>
<protein>
    <submittedName>
        <fullName evidence="2">Uncharacterized protein</fullName>
    </submittedName>
</protein>
<keyword evidence="3" id="KW-1185">Reference proteome</keyword>
<name>A0A4P9WTV2_9FUNG</name>
<gene>
    <name evidence="2" type="ORF">BDK51DRAFT_45589</name>
</gene>
<accession>A0A4P9WTV2</accession>
<proteinExistence type="predicted"/>
<feature type="signal peptide" evidence="1">
    <location>
        <begin position="1"/>
        <end position="21"/>
    </location>
</feature>
<sequence length="142" mass="15609">MKSWLPSKLIARWVGLTTVLAQDLLKTPTNWTPQPATSADTGHTFILTTSGHSTLQNQIPTPLLSVVYKGVQEYHITLLESRKMGQNRKDGSLSLKIVVKWTGAGLGEHVDAPTGNTRNIEWGKNSTNITWAFGYAPLAVRL</sequence>
<feature type="chain" id="PRO_5020781653" evidence="1">
    <location>
        <begin position="22"/>
        <end position="142"/>
    </location>
</feature>
<keyword evidence="1" id="KW-0732">Signal</keyword>
<evidence type="ECO:0000256" key="1">
    <source>
        <dbReference type="SAM" id="SignalP"/>
    </source>
</evidence>
<dbReference type="Proteomes" id="UP000269721">
    <property type="component" value="Unassembled WGS sequence"/>
</dbReference>
<dbReference type="EMBL" id="KZ993873">
    <property type="protein sequence ID" value="RKO94526.1"/>
    <property type="molecule type" value="Genomic_DNA"/>
</dbReference>